<proteinExistence type="predicted"/>
<reference evidence="2 3" key="3">
    <citation type="submission" date="2017-03" db="EMBL/GenBank/DDBJ databases">
        <authorList>
            <person name="Regsiter A."/>
            <person name="William W."/>
        </authorList>
    </citation>
    <scope>NUCLEOTIDE SEQUENCE [LARGE SCALE GENOMIC DNA]</scope>
    <source>
        <strain evidence="2">PRJEB5721</strain>
    </source>
</reference>
<evidence type="ECO:0000313" key="3">
    <source>
        <dbReference type="Proteomes" id="UP000193925"/>
    </source>
</evidence>
<dbReference type="EMBL" id="CCCS020000078">
    <property type="protein sequence ID" value="CDQ12129.1"/>
    <property type="molecule type" value="Genomic_DNA"/>
</dbReference>
<name>A0A060V0C5_9PROT</name>
<dbReference type="RefSeq" id="WP_156103966.1">
    <property type="nucleotide sequence ID" value="NZ_CCCS020000078.1"/>
</dbReference>
<reference evidence="1" key="2">
    <citation type="submission" date="2014-07" db="EMBL/GenBank/DDBJ databases">
        <title>Initial genome analysis of the psychrotolerant acidophile Acidithiobacillus ferrivorans CF27: insights into iron and sulfur oxidation pathways and into biofilm formation.</title>
        <authorList>
            <person name="Talla E."/>
            <person name="Hedrich S."/>
            <person name="Mangenot S."/>
            <person name="Ji B."/>
            <person name="Johnson D.B."/>
            <person name="Barbe V."/>
            <person name="Bonnefoy V."/>
        </authorList>
    </citation>
    <scope>NUCLEOTIDE SEQUENCE [LARGE SCALE GENOMIC DNA]</scope>
    <source>
        <strain evidence="1">CF27</strain>
    </source>
</reference>
<keyword evidence="3" id="KW-1185">Reference proteome</keyword>
<organism evidence="1">
    <name type="scientific">Acidithiobacillus ferrivorans</name>
    <dbReference type="NCBI Taxonomy" id="160808"/>
    <lineage>
        <taxon>Bacteria</taxon>
        <taxon>Pseudomonadati</taxon>
        <taxon>Pseudomonadota</taxon>
        <taxon>Acidithiobacillia</taxon>
        <taxon>Acidithiobacillales</taxon>
        <taxon>Acidithiobacillaceae</taxon>
        <taxon>Acidithiobacillus</taxon>
    </lineage>
</organism>
<protein>
    <submittedName>
        <fullName evidence="1">Uncharacterized protein</fullName>
    </submittedName>
</protein>
<evidence type="ECO:0000313" key="2">
    <source>
        <dbReference type="EMBL" id="SMH64743.1"/>
    </source>
</evidence>
<evidence type="ECO:0000313" key="1">
    <source>
        <dbReference type="EMBL" id="CDQ12129.1"/>
    </source>
</evidence>
<accession>A0A060V0C5</accession>
<sequence length="70" mass="7865">MPDAKVPSLTDMVRQYRDGRRFNDDEVNFRCASLIDAGFVGVPDSKDRAKPDEPLPVYPACSAPCREYTN</sequence>
<gene>
    <name evidence="2" type="ORF">AFERRI_10777</name>
    <name evidence="1" type="ORF">AFERRI_80078</name>
</gene>
<dbReference type="EMBL" id="LT841305">
    <property type="protein sequence ID" value="SMH64743.1"/>
    <property type="molecule type" value="Genomic_DNA"/>
</dbReference>
<reference evidence="1" key="1">
    <citation type="submission" date="2014-03" db="EMBL/GenBank/DDBJ databases">
        <authorList>
            <person name="Genoscope - CEA"/>
        </authorList>
    </citation>
    <scope>NUCLEOTIDE SEQUENCE [LARGE SCALE GENOMIC DNA]</scope>
    <source>
        <strain evidence="1">CF27</strain>
    </source>
</reference>
<dbReference type="Proteomes" id="UP000193925">
    <property type="component" value="Chromosome AFERRI"/>
</dbReference>
<dbReference type="AlphaFoldDB" id="A0A060V0C5"/>